<gene>
    <name evidence="1" type="ORF">F0U60_15290</name>
</gene>
<evidence type="ECO:0000313" key="2">
    <source>
        <dbReference type="Proteomes" id="UP001611383"/>
    </source>
</evidence>
<sequence>MRNHIASAVLSLGLMAGFGCGPLEMEPTEPSADAVLSGAEAVMDEAAPKQGADVSALASRPYLITWSDFSRTAPVHQICTSYHFMSCRDCYLYNNNAYYLSRCVSPTDIYPFGCSYCNSYATTDRVLLPDGDLIDVSIEHNATSVEGIEFRLESAPNVRWWKQVALTGVADNWTVWNENGQSWCNWPQPRTAGCNTNSQWTETTLNPGSMFIFSKVQPFGNRTESYVLYNLAERLTGGDRVTFRWVEDVWDQN</sequence>
<dbReference type="RefSeq" id="WP_395819846.1">
    <property type="nucleotide sequence ID" value="NZ_CP043494.1"/>
</dbReference>
<evidence type="ECO:0008006" key="3">
    <source>
        <dbReference type="Google" id="ProtNLM"/>
    </source>
</evidence>
<dbReference type="Proteomes" id="UP001611383">
    <property type="component" value="Chromosome"/>
</dbReference>
<dbReference type="PROSITE" id="PS51257">
    <property type="entry name" value="PROKAR_LIPOPROTEIN"/>
    <property type="match status" value="1"/>
</dbReference>
<proteinExistence type="predicted"/>
<protein>
    <recommendedName>
        <fullName evidence="3">Lipoprotein</fullName>
    </recommendedName>
</protein>
<evidence type="ECO:0000313" key="1">
    <source>
        <dbReference type="EMBL" id="WNG45315.1"/>
    </source>
</evidence>
<organism evidence="1 2">
    <name type="scientific">Archangium minus</name>
    <dbReference type="NCBI Taxonomy" id="83450"/>
    <lineage>
        <taxon>Bacteria</taxon>
        <taxon>Pseudomonadati</taxon>
        <taxon>Myxococcota</taxon>
        <taxon>Myxococcia</taxon>
        <taxon>Myxococcales</taxon>
        <taxon>Cystobacterineae</taxon>
        <taxon>Archangiaceae</taxon>
        <taxon>Archangium</taxon>
    </lineage>
</organism>
<dbReference type="EMBL" id="CP043494">
    <property type="protein sequence ID" value="WNG45315.1"/>
    <property type="molecule type" value="Genomic_DNA"/>
</dbReference>
<accession>A0ABY9WS78</accession>
<keyword evidence="2" id="KW-1185">Reference proteome</keyword>
<reference evidence="1 2" key="1">
    <citation type="submission" date="2019-08" db="EMBL/GenBank/DDBJ databases">
        <title>Archangium and Cystobacter genomes.</title>
        <authorList>
            <person name="Chen I.-C.K."/>
            <person name="Wielgoss S."/>
        </authorList>
    </citation>
    <scope>NUCLEOTIDE SEQUENCE [LARGE SCALE GENOMIC DNA]</scope>
    <source>
        <strain evidence="1 2">Cbm 6</strain>
    </source>
</reference>
<name>A0ABY9WS78_9BACT</name>